<dbReference type="EMBL" id="MW030534">
    <property type="protein sequence ID" value="QPI16135.1"/>
    <property type="molecule type" value="Genomic_DNA"/>
</dbReference>
<name>A0A7S9XH17_9VIRU</name>
<accession>A0A7S9XH17</accession>
<protein>
    <submittedName>
        <fullName evidence="1">Uncharacterized protein</fullName>
    </submittedName>
</protein>
<reference evidence="1" key="1">
    <citation type="submission" date="2020-08" db="EMBL/GenBank/DDBJ databases">
        <title>Bridging the membrane lipid divide: bacteria of the FCB group superphylum have the potential to synthesize archaeal ether lipids.</title>
        <authorList>
            <person name="Villanueva L."/>
            <person name="von Meijenfeldt F.A.B."/>
            <person name="Westbye A.B."/>
            <person name="Yadav S."/>
            <person name="Hopmans E.C."/>
            <person name="Dutilh B.E."/>
            <person name="Sinninghe Damste J.S."/>
        </authorList>
    </citation>
    <scope>NUCLEOTIDE SEQUENCE</scope>
    <source>
        <strain evidence="1">NIOZ-UU157</strain>
    </source>
</reference>
<gene>
    <name evidence="1" type="ORF">NIOZUU157_00015</name>
</gene>
<proteinExistence type="predicted"/>
<sequence length="83" mass="9668">MTETKQKLPKWFNGELYDEGAEVQNRFSGDKCLLNNVELSMYDFVMGATMCMEMGMPCNVNELRKGLNWFRKNNAEAYMILLD</sequence>
<organism evidence="1">
    <name type="scientific">Virus NIOZ-UU157</name>
    <dbReference type="NCBI Taxonomy" id="2763269"/>
    <lineage>
        <taxon>Viruses</taxon>
    </lineage>
</organism>
<evidence type="ECO:0000313" key="1">
    <source>
        <dbReference type="EMBL" id="QPI16135.1"/>
    </source>
</evidence>